<evidence type="ECO:0000313" key="7">
    <source>
        <dbReference type="Proteomes" id="UP000220340"/>
    </source>
</evidence>
<evidence type="ECO:0000313" key="6">
    <source>
        <dbReference type="EMBL" id="PEG53577.1"/>
    </source>
</evidence>
<evidence type="ECO:0000259" key="5">
    <source>
        <dbReference type="Pfam" id="PF17939"/>
    </source>
</evidence>
<dbReference type="Gene3D" id="1.10.357.10">
    <property type="entry name" value="Tetracycline Repressor, domain 2"/>
    <property type="match status" value="1"/>
</dbReference>
<reference evidence="6 7" key="1">
    <citation type="submission" date="2017-10" db="EMBL/GenBank/DDBJ databases">
        <title>The new phylogeny of genus Mycobacterium.</title>
        <authorList>
            <person name="Tortoli E."/>
            <person name="Trovato A."/>
            <person name="Cirillo D.M."/>
        </authorList>
    </citation>
    <scope>NUCLEOTIDE SEQUENCE [LARGE SCALE GENOMIC DNA]</scope>
    <source>
        <strain evidence="6 7">IP141170001</strain>
    </source>
</reference>
<dbReference type="Proteomes" id="UP000220340">
    <property type="component" value="Unassembled WGS sequence"/>
</dbReference>
<dbReference type="PANTHER" id="PTHR30055">
    <property type="entry name" value="HTH-TYPE TRANSCRIPTIONAL REGULATOR RUTR"/>
    <property type="match status" value="1"/>
</dbReference>
<keyword evidence="1" id="KW-0805">Transcription regulation</keyword>
<sequence>MTAARPLRTDRASTTREAILTAAERLYAEHGVFAVSNRQVSEAAGQGNNAAVGYHFGTKTDLVRAIEQRHREPIEEIRERLIAQTDAHTDLRGWVGCLVRPLTDHLDALGNPTWYARFAAQAMTDPAYHGIVVKDALSSASLVQVIEGINRCLPDLPAEVTYERNIMARNLLMHSCADRERALTAGAAPAGRTWAAAGAGLIDAIVGLWIAPVTGGPA</sequence>
<evidence type="ECO:0000259" key="4">
    <source>
        <dbReference type="Pfam" id="PF00440"/>
    </source>
</evidence>
<dbReference type="InterPro" id="IPR050109">
    <property type="entry name" value="HTH-type_TetR-like_transc_reg"/>
</dbReference>
<accession>A0A2A7NTB0</accession>
<comment type="caution">
    <text evidence="6">The sequence shown here is derived from an EMBL/GenBank/DDBJ whole genome shotgun (WGS) entry which is preliminary data.</text>
</comment>
<keyword evidence="7" id="KW-1185">Reference proteome</keyword>
<dbReference type="EMBL" id="PDCR01000019">
    <property type="protein sequence ID" value="PEG53577.1"/>
    <property type="molecule type" value="Genomic_DNA"/>
</dbReference>
<dbReference type="OrthoDB" id="2356263at2"/>
<keyword evidence="2" id="KW-0238">DNA-binding</keyword>
<keyword evidence="3" id="KW-0804">Transcription</keyword>
<dbReference type="GO" id="GO:0003700">
    <property type="term" value="F:DNA-binding transcription factor activity"/>
    <property type="evidence" value="ECO:0007669"/>
    <property type="project" value="TreeGrafter"/>
</dbReference>
<dbReference type="InterPro" id="IPR009057">
    <property type="entry name" value="Homeodomain-like_sf"/>
</dbReference>
<evidence type="ECO:0000256" key="2">
    <source>
        <dbReference type="ARBA" id="ARBA00023125"/>
    </source>
</evidence>
<organism evidence="6 7">
    <name type="scientific">Mycolicibacterium diernhoferi</name>
    <dbReference type="NCBI Taxonomy" id="1801"/>
    <lineage>
        <taxon>Bacteria</taxon>
        <taxon>Bacillati</taxon>
        <taxon>Actinomycetota</taxon>
        <taxon>Actinomycetes</taxon>
        <taxon>Mycobacteriales</taxon>
        <taxon>Mycobacteriaceae</taxon>
        <taxon>Mycolicibacterium</taxon>
    </lineage>
</organism>
<dbReference type="InterPro" id="IPR041586">
    <property type="entry name" value="PsrA_TetR_C"/>
</dbReference>
<gene>
    <name evidence="6" type="ORF">CRI78_15820</name>
</gene>
<dbReference type="InterPro" id="IPR001647">
    <property type="entry name" value="HTH_TetR"/>
</dbReference>
<dbReference type="RefSeq" id="WP_083603678.1">
    <property type="nucleotide sequence ID" value="NZ_BAAATC010000018.1"/>
</dbReference>
<evidence type="ECO:0000256" key="1">
    <source>
        <dbReference type="ARBA" id="ARBA00023015"/>
    </source>
</evidence>
<dbReference type="GO" id="GO:0000976">
    <property type="term" value="F:transcription cis-regulatory region binding"/>
    <property type="evidence" value="ECO:0007669"/>
    <property type="project" value="TreeGrafter"/>
</dbReference>
<dbReference type="SUPFAM" id="SSF46689">
    <property type="entry name" value="Homeodomain-like"/>
    <property type="match status" value="1"/>
</dbReference>
<dbReference type="PANTHER" id="PTHR30055:SF234">
    <property type="entry name" value="HTH-TYPE TRANSCRIPTIONAL REGULATOR BETI"/>
    <property type="match status" value="1"/>
</dbReference>
<dbReference type="Pfam" id="PF00440">
    <property type="entry name" value="TetR_N"/>
    <property type="match status" value="1"/>
</dbReference>
<protein>
    <submittedName>
        <fullName evidence="6">TetR/AcrR family transcriptional regulator</fullName>
    </submittedName>
</protein>
<feature type="domain" description="HTH tetR-type" evidence="4">
    <location>
        <begin position="19"/>
        <end position="66"/>
    </location>
</feature>
<name>A0A2A7NTB0_9MYCO</name>
<dbReference type="Pfam" id="PF17939">
    <property type="entry name" value="TetR_C_30"/>
    <property type="match status" value="1"/>
</dbReference>
<evidence type="ECO:0000256" key="3">
    <source>
        <dbReference type="ARBA" id="ARBA00023163"/>
    </source>
</evidence>
<dbReference type="AlphaFoldDB" id="A0A2A7NTB0"/>
<feature type="domain" description="PsrA tetracyclin repressor-like C-terminal" evidence="5">
    <location>
        <begin position="97"/>
        <end position="206"/>
    </location>
</feature>
<proteinExistence type="predicted"/>